<evidence type="ECO:0000256" key="11">
    <source>
        <dbReference type="ARBA" id="ARBA00023157"/>
    </source>
</evidence>
<sequence length="373" mass="41856">MSVGRRWFVLCHLNASRTDSRTEMLLVSFSQMCPEKWVSSAMEDSSEKNPATSEAPGDVEQALLPVCSAAGLEPLGNSCLWRTGVTVLIIGAALILLGAAGAFHLWKNDGKQQVISLHYSIRINGKPADASMEMDSKNNLEKTRTGSEDGEAVEVHDFKAGITAVWFTGEHKCYIRSQTRDKLPELETLGERDSVTLELDEMLPQKPDEDPVVWVASQEPVKDKQFLSPQILKQCRDLPVYWLHPTHPKTGRKRRQIEVEEFDEREANVKNDTGSPGPGEENLESGSAGSAYNPENPYHRKQDSEVGNMVFDALLDHRGICCSECQRGHTHCERICEPLGGYWPWPYNYRGCRVACRLIMPCRWWAARMLGLV</sequence>
<evidence type="ECO:0000256" key="5">
    <source>
        <dbReference type="ARBA" id="ARBA00022530"/>
    </source>
</evidence>
<reference evidence="21" key="2">
    <citation type="journal article" date="2014" name="Nat. Commun.">
        <title>The cavefish genome reveals candidate genes for eye loss.</title>
        <authorList>
            <person name="McGaugh S.E."/>
            <person name="Gross J.B."/>
            <person name="Aken B."/>
            <person name="Blin M."/>
            <person name="Borowsky R."/>
            <person name="Chalopin D."/>
            <person name="Hinaux H."/>
            <person name="Jeffery W.R."/>
            <person name="Keene A."/>
            <person name="Ma L."/>
            <person name="Minx P."/>
            <person name="Murphy D."/>
            <person name="O'Quin K.E."/>
            <person name="Retaux S."/>
            <person name="Rohner N."/>
            <person name="Searle S.M."/>
            <person name="Stahl B.A."/>
            <person name="Tabin C."/>
            <person name="Volff J.N."/>
            <person name="Yoshizawa M."/>
            <person name="Warren W.C."/>
        </authorList>
    </citation>
    <scope>NUCLEOTIDE SEQUENCE [LARGE SCALE GENOMIC DNA]</scope>
    <source>
        <strain evidence="21">female</strain>
    </source>
</reference>
<reference evidence="20" key="3">
    <citation type="submission" date="2025-08" db="UniProtKB">
        <authorList>
            <consortium name="Ensembl"/>
        </authorList>
    </citation>
    <scope>IDENTIFICATION</scope>
</reference>
<dbReference type="Ensembl" id="ENSAMXT00000001906.2">
    <property type="protein sequence ID" value="ENSAMXP00000001906.2"/>
    <property type="gene ID" value="ENSAMXG00000001869.2"/>
</dbReference>
<name>W5K2U5_ASTMX</name>
<feature type="transmembrane region" description="Helical" evidence="18">
    <location>
        <begin position="85"/>
        <end position="106"/>
    </location>
</feature>
<keyword evidence="13" id="KW-0891">Chondrogenesis</keyword>
<evidence type="ECO:0000256" key="18">
    <source>
        <dbReference type="SAM" id="Phobius"/>
    </source>
</evidence>
<proteinExistence type="inferred from homology"/>
<dbReference type="PANTHER" id="PTHR14064:SF6">
    <property type="entry name" value="LEUKOCYTE CELL-DERIVED CHEMOTAXIN 1"/>
    <property type="match status" value="1"/>
</dbReference>
<evidence type="ECO:0000256" key="16">
    <source>
        <dbReference type="ARBA" id="ARBA00042622"/>
    </source>
</evidence>
<reference evidence="20" key="4">
    <citation type="submission" date="2025-09" db="UniProtKB">
        <authorList>
            <consortium name="Ensembl"/>
        </authorList>
    </citation>
    <scope>IDENTIFICATION</scope>
</reference>
<dbReference type="GO" id="GO:0012505">
    <property type="term" value="C:endomembrane system"/>
    <property type="evidence" value="ECO:0007669"/>
    <property type="project" value="UniProtKB-SubCell"/>
</dbReference>
<keyword evidence="3" id="KW-0217">Developmental protein</keyword>
<feature type="region of interest" description="Disordered" evidence="17">
    <location>
        <begin position="261"/>
        <end position="303"/>
    </location>
</feature>
<evidence type="ECO:0000313" key="20">
    <source>
        <dbReference type="Ensembl" id="ENSAMXP00000001906.2"/>
    </source>
</evidence>
<dbReference type="SMART" id="SM01039">
    <property type="entry name" value="BRICHOS"/>
    <property type="match status" value="1"/>
</dbReference>
<dbReference type="AlphaFoldDB" id="W5K2U5"/>
<comment type="subcellular location">
    <subcellularLocation>
        <location evidence="14">Endomembrane system</location>
        <topology evidence="14">Single-pass membrane protein</topology>
    </subcellularLocation>
    <subcellularLocation>
        <location evidence="1">Secreted</location>
        <location evidence="1">Extracellular space</location>
        <location evidence="1">Extracellular matrix</location>
    </subcellularLocation>
</comment>
<keyword evidence="12" id="KW-0325">Glycoprotein</keyword>
<dbReference type="GO" id="GO:0016525">
    <property type="term" value="P:negative regulation of angiogenesis"/>
    <property type="evidence" value="ECO:0007669"/>
    <property type="project" value="TreeGrafter"/>
</dbReference>
<evidence type="ECO:0000256" key="1">
    <source>
        <dbReference type="ARBA" id="ARBA00004498"/>
    </source>
</evidence>
<dbReference type="Gene3D" id="3.30.390.150">
    <property type="match status" value="1"/>
</dbReference>
<dbReference type="InterPro" id="IPR007084">
    <property type="entry name" value="BRICHOS_dom"/>
</dbReference>
<keyword evidence="21" id="KW-1185">Reference proteome</keyword>
<reference evidence="21" key="1">
    <citation type="submission" date="2013-03" db="EMBL/GenBank/DDBJ databases">
        <authorList>
            <person name="Jeffery W."/>
            <person name="Warren W."/>
            <person name="Wilson R.K."/>
        </authorList>
    </citation>
    <scope>NUCLEOTIDE SEQUENCE</scope>
    <source>
        <strain evidence="21">female</strain>
    </source>
</reference>
<dbReference type="HOGENOM" id="CLU_071852_2_0_1"/>
<dbReference type="GO" id="GO:0051216">
    <property type="term" value="P:cartilage development"/>
    <property type="evidence" value="ECO:0007669"/>
    <property type="project" value="UniProtKB-KW"/>
</dbReference>
<keyword evidence="11" id="KW-1015">Disulfide bond</keyword>
<dbReference type="Bgee" id="ENSAMXG00000001869">
    <property type="expression patterns" value="Expressed in bone element"/>
</dbReference>
<keyword evidence="5" id="KW-0272">Extracellular matrix</keyword>
<dbReference type="InParanoid" id="W5K2U5"/>
<evidence type="ECO:0000313" key="21">
    <source>
        <dbReference type="Proteomes" id="UP000018467"/>
    </source>
</evidence>
<evidence type="ECO:0000256" key="9">
    <source>
        <dbReference type="ARBA" id="ARBA00022989"/>
    </source>
</evidence>
<keyword evidence="8" id="KW-0221">Differentiation</keyword>
<dbReference type="GeneTree" id="ENSGT00480000042679"/>
<evidence type="ECO:0000256" key="2">
    <source>
        <dbReference type="ARBA" id="ARBA00009898"/>
    </source>
</evidence>
<dbReference type="Pfam" id="PF04089">
    <property type="entry name" value="BRICHOS"/>
    <property type="match status" value="1"/>
</dbReference>
<evidence type="ECO:0000256" key="14">
    <source>
        <dbReference type="ARBA" id="ARBA00037847"/>
    </source>
</evidence>
<dbReference type="GO" id="GO:0030154">
    <property type="term" value="P:cell differentiation"/>
    <property type="evidence" value="ECO:0007669"/>
    <property type="project" value="UniProtKB-KW"/>
</dbReference>
<evidence type="ECO:0000256" key="15">
    <source>
        <dbReference type="ARBA" id="ARBA00039682"/>
    </source>
</evidence>
<keyword evidence="7 18" id="KW-0812">Transmembrane</keyword>
<dbReference type="Proteomes" id="UP000018467">
    <property type="component" value="Unassembled WGS sequence"/>
</dbReference>
<keyword evidence="4" id="KW-0964">Secreted</keyword>
<keyword evidence="6" id="KW-0165">Cleavage on pair of basic residues</keyword>
<dbReference type="eggNOG" id="ENOG502QVPC">
    <property type="taxonomic scope" value="Eukaryota"/>
</dbReference>
<organism evidence="20 21">
    <name type="scientific">Astyanax mexicanus</name>
    <name type="common">Blind cave fish</name>
    <name type="synonym">Astyanax fasciatus mexicanus</name>
    <dbReference type="NCBI Taxonomy" id="7994"/>
    <lineage>
        <taxon>Eukaryota</taxon>
        <taxon>Metazoa</taxon>
        <taxon>Chordata</taxon>
        <taxon>Craniata</taxon>
        <taxon>Vertebrata</taxon>
        <taxon>Euteleostomi</taxon>
        <taxon>Actinopterygii</taxon>
        <taxon>Neopterygii</taxon>
        <taxon>Teleostei</taxon>
        <taxon>Ostariophysi</taxon>
        <taxon>Characiformes</taxon>
        <taxon>Characoidei</taxon>
        <taxon>Acestrorhamphidae</taxon>
        <taxon>Acestrorhamphinae</taxon>
        <taxon>Astyanax</taxon>
    </lineage>
</organism>
<evidence type="ECO:0000256" key="12">
    <source>
        <dbReference type="ARBA" id="ARBA00023180"/>
    </source>
</evidence>
<evidence type="ECO:0000256" key="13">
    <source>
        <dbReference type="ARBA" id="ARBA00023188"/>
    </source>
</evidence>
<evidence type="ECO:0000256" key="7">
    <source>
        <dbReference type="ARBA" id="ARBA00022692"/>
    </source>
</evidence>
<evidence type="ECO:0000256" key="10">
    <source>
        <dbReference type="ARBA" id="ARBA00023136"/>
    </source>
</evidence>
<dbReference type="PROSITE" id="PS50869">
    <property type="entry name" value="BRICHOS"/>
    <property type="match status" value="1"/>
</dbReference>
<evidence type="ECO:0000256" key="3">
    <source>
        <dbReference type="ARBA" id="ARBA00022473"/>
    </source>
</evidence>
<evidence type="ECO:0000259" key="19">
    <source>
        <dbReference type="PROSITE" id="PS50869"/>
    </source>
</evidence>
<keyword evidence="10 18" id="KW-0472">Membrane</keyword>
<dbReference type="PANTHER" id="PTHR14064">
    <property type="entry name" value="CHONDROMODULIN-RELATED"/>
    <property type="match status" value="1"/>
</dbReference>
<comment type="similarity">
    <text evidence="2">Belongs to the chondromodulin-1 family.</text>
</comment>
<dbReference type="GO" id="GO:0001937">
    <property type="term" value="P:negative regulation of endothelial cell proliferation"/>
    <property type="evidence" value="ECO:0007669"/>
    <property type="project" value="TreeGrafter"/>
</dbReference>
<evidence type="ECO:0000256" key="8">
    <source>
        <dbReference type="ARBA" id="ARBA00022782"/>
    </source>
</evidence>
<keyword evidence="9 18" id="KW-1133">Transmembrane helix</keyword>
<feature type="domain" description="BRICHOS" evidence="19">
    <location>
        <begin position="146"/>
        <end position="243"/>
    </location>
</feature>
<protein>
    <recommendedName>
        <fullName evidence="15">Leukocyte cell-derived chemotaxin 1</fullName>
    </recommendedName>
    <alternativeName>
        <fullName evidence="16">Chondromodulin</fullName>
    </alternativeName>
</protein>
<evidence type="ECO:0000256" key="17">
    <source>
        <dbReference type="SAM" id="MobiDB-lite"/>
    </source>
</evidence>
<evidence type="ECO:0000256" key="4">
    <source>
        <dbReference type="ARBA" id="ARBA00022525"/>
    </source>
</evidence>
<dbReference type="FunCoup" id="W5K2U5">
    <property type="interactions" value="718"/>
</dbReference>
<accession>W5K2U5</accession>
<evidence type="ECO:0000256" key="6">
    <source>
        <dbReference type="ARBA" id="ARBA00022685"/>
    </source>
</evidence>
<dbReference type="InterPro" id="IPR043405">
    <property type="entry name" value="Chondromodulin/Tenomodulin"/>
</dbReference>